<organism evidence="1 2">
    <name type="scientific">Candidatus Buchananbacteria bacterium RIFCSPLOWO2_01_FULL_39_33</name>
    <dbReference type="NCBI Taxonomy" id="1797543"/>
    <lineage>
        <taxon>Bacteria</taxon>
        <taxon>Candidatus Buchananiibacteriota</taxon>
    </lineage>
</organism>
<dbReference type="EMBL" id="MHIM01000015">
    <property type="protein sequence ID" value="OGY52582.1"/>
    <property type="molecule type" value="Genomic_DNA"/>
</dbReference>
<comment type="caution">
    <text evidence="1">The sequence shown here is derived from an EMBL/GenBank/DDBJ whole genome shotgun (WGS) entry which is preliminary data.</text>
</comment>
<accession>A0A1G1YJQ5</accession>
<dbReference type="AlphaFoldDB" id="A0A1G1YJQ5"/>
<evidence type="ECO:0000313" key="2">
    <source>
        <dbReference type="Proteomes" id="UP000177376"/>
    </source>
</evidence>
<evidence type="ECO:0000313" key="1">
    <source>
        <dbReference type="EMBL" id="OGY52582.1"/>
    </source>
</evidence>
<dbReference type="InterPro" id="IPR036390">
    <property type="entry name" value="WH_DNA-bd_sf"/>
</dbReference>
<sequence length="268" mass="31022">MEKSKKDLKILDLEDKEIIIIQTLKDFGQLRPTDLAQKTGVKRTTVNFLLIKLLKQGLINKVKIKGHYEWLINNQDKINKLISNLYGYFMAEDIAKMIHLPPDIGVEILKGKKNILSAYEKVLEAGYNSRVFAIQGNKSALAAKNLEKLYLSNIQNKFRQYKIIIEGVIGEKSLSYFQDLSPELLKIYENRLVIGYVAPDSLVDFDLDILIFKKMVVMINFEKKLVLTIKNEEIYSVIFNLFDALKMVSRKIDLNDYIKRLIERKSSI</sequence>
<dbReference type="InterPro" id="IPR036388">
    <property type="entry name" value="WH-like_DNA-bd_sf"/>
</dbReference>
<reference evidence="1 2" key="1">
    <citation type="journal article" date="2016" name="Nat. Commun.">
        <title>Thousands of microbial genomes shed light on interconnected biogeochemical processes in an aquifer system.</title>
        <authorList>
            <person name="Anantharaman K."/>
            <person name="Brown C.T."/>
            <person name="Hug L.A."/>
            <person name="Sharon I."/>
            <person name="Castelle C.J."/>
            <person name="Probst A.J."/>
            <person name="Thomas B.C."/>
            <person name="Singh A."/>
            <person name="Wilkins M.J."/>
            <person name="Karaoz U."/>
            <person name="Brodie E.L."/>
            <person name="Williams K.H."/>
            <person name="Hubbard S.S."/>
            <person name="Banfield J.F."/>
        </authorList>
    </citation>
    <scope>NUCLEOTIDE SEQUENCE [LARGE SCALE GENOMIC DNA]</scope>
</reference>
<protein>
    <submittedName>
        <fullName evidence="1">Uncharacterized protein</fullName>
    </submittedName>
</protein>
<proteinExistence type="predicted"/>
<gene>
    <name evidence="1" type="ORF">A3A02_00960</name>
</gene>
<name>A0A1G1YJQ5_9BACT</name>
<dbReference type="Proteomes" id="UP000177376">
    <property type="component" value="Unassembled WGS sequence"/>
</dbReference>
<dbReference type="Gene3D" id="1.10.10.10">
    <property type="entry name" value="Winged helix-like DNA-binding domain superfamily/Winged helix DNA-binding domain"/>
    <property type="match status" value="1"/>
</dbReference>
<dbReference type="SUPFAM" id="SSF46785">
    <property type="entry name" value="Winged helix' DNA-binding domain"/>
    <property type="match status" value="1"/>
</dbReference>